<dbReference type="GO" id="GO:0003677">
    <property type="term" value="F:DNA binding"/>
    <property type="evidence" value="ECO:0007669"/>
    <property type="project" value="UniProtKB-KW"/>
</dbReference>
<gene>
    <name evidence="7" type="ORF">MTR67_020030</name>
</gene>
<dbReference type="InterPro" id="IPR003441">
    <property type="entry name" value="NAC-dom"/>
</dbReference>
<dbReference type="GO" id="GO:0006355">
    <property type="term" value="P:regulation of DNA-templated transcription"/>
    <property type="evidence" value="ECO:0007669"/>
    <property type="project" value="InterPro"/>
</dbReference>
<evidence type="ECO:0000256" key="4">
    <source>
        <dbReference type="ARBA" id="ARBA00023242"/>
    </source>
</evidence>
<evidence type="ECO:0000313" key="8">
    <source>
        <dbReference type="Proteomes" id="UP001234989"/>
    </source>
</evidence>
<dbReference type="Proteomes" id="UP001234989">
    <property type="component" value="Chromosome 4"/>
</dbReference>
<sequence length="127" mass="13870">MENLKEGFRFSPSDAEAVTFLLRFIAGKFMNDSGFITTHVVTVGGLDLFPDSVFPDCVNKNHGTFTLMEYPAVMTTTVVSIASSSQSSRRKASRDVGNKGSWKQQDKSKPVRKNGGPVIGYKKACVT</sequence>
<evidence type="ECO:0000256" key="1">
    <source>
        <dbReference type="ARBA" id="ARBA00023015"/>
    </source>
</evidence>
<name>A0AAF0QQB8_SOLVR</name>
<protein>
    <recommendedName>
        <fullName evidence="6">NAC domain-containing protein</fullName>
    </recommendedName>
</protein>
<dbReference type="AlphaFoldDB" id="A0AAF0QQB8"/>
<keyword evidence="4" id="KW-0539">Nucleus</keyword>
<keyword evidence="8" id="KW-1185">Reference proteome</keyword>
<keyword evidence="3" id="KW-0804">Transcription</keyword>
<evidence type="ECO:0000259" key="6">
    <source>
        <dbReference type="PROSITE" id="PS51005"/>
    </source>
</evidence>
<feature type="domain" description="NAC" evidence="6">
    <location>
        <begin position="4"/>
        <end position="127"/>
    </location>
</feature>
<organism evidence="7 8">
    <name type="scientific">Solanum verrucosum</name>
    <dbReference type="NCBI Taxonomy" id="315347"/>
    <lineage>
        <taxon>Eukaryota</taxon>
        <taxon>Viridiplantae</taxon>
        <taxon>Streptophyta</taxon>
        <taxon>Embryophyta</taxon>
        <taxon>Tracheophyta</taxon>
        <taxon>Spermatophyta</taxon>
        <taxon>Magnoliopsida</taxon>
        <taxon>eudicotyledons</taxon>
        <taxon>Gunneridae</taxon>
        <taxon>Pentapetalae</taxon>
        <taxon>asterids</taxon>
        <taxon>lamiids</taxon>
        <taxon>Solanales</taxon>
        <taxon>Solanaceae</taxon>
        <taxon>Solanoideae</taxon>
        <taxon>Solaneae</taxon>
        <taxon>Solanum</taxon>
    </lineage>
</organism>
<evidence type="ECO:0000256" key="3">
    <source>
        <dbReference type="ARBA" id="ARBA00023163"/>
    </source>
</evidence>
<dbReference type="EMBL" id="CP133615">
    <property type="protein sequence ID" value="WMV26645.1"/>
    <property type="molecule type" value="Genomic_DNA"/>
</dbReference>
<evidence type="ECO:0000256" key="5">
    <source>
        <dbReference type="SAM" id="MobiDB-lite"/>
    </source>
</evidence>
<proteinExistence type="predicted"/>
<evidence type="ECO:0000313" key="7">
    <source>
        <dbReference type="EMBL" id="WMV26645.1"/>
    </source>
</evidence>
<keyword evidence="1" id="KW-0805">Transcription regulation</keyword>
<feature type="region of interest" description="Disordered" evidence="5">
    <location>
        <begin position="82"/>
        <end position="119"/>
    </location>
</feature>
<evidence type="ECO:0000256" key="2">
    <source>
        <dbReference type="ARBA" id="ARBA00023125"/>
    </source>
</evidence>
<dbReference type="PROSITE" id="PS51005">
    <property type="entry name" value="NAC"/>
    <property type="match status" value="1"/>
</dbReference>
<dbReference type="SUPFAM" id="SSF101941">
    <property type="entry name" value="NAC domain"/>
    <property type="match status" value="1"/>
</dbReference>
<dbReference type="InterPro" id="IPR036093">
    <property type="entry name" value="NAC_dom_sf"/>
</dbReference>
<keyword evidence="2" id="KW-0238">DNA-binding</keyword>
<dbReference type="Pfam" id="PF02365">
    <property type="entry name" value="NAM"/>
    <property type="match status" value="1"/>
</dbReference>
<reference evidence="7" key="1">
    <citation type="submission" date="2023-08" db="EMBL/GenBank/DDBJ databases">
        <title>A de novo genome assembly of Solanum verrucosum Schlechtendal, a Mexican diploid species geographically isolated from the other diploid A-genome species in potato relatives.</title>
        <authorList>
            <person name="Hosaka K."/>
        </authorList>
    </citation>
    <scope>NUCLEOTIDE SEQUENCE</scope>
    <source>
        <tissue evidence="7">Young leaves</tissue>
    </source>
</reference>
<accession>A0AAF0QQB8</accession>